<sequence>MLQPASVSLLDSDRIVPPPVQRLSLPPVTKSISASESILPSLSSSQASWGTFTGACKALVSSHPGPSTASSSKPSNIFPYLPRLEIGDAMTARNRKPPLLLLNLSSPSFLDAIATDASTEKPLYSVETVGSSTTIWRPDPWDGPAKIADIRWPKDLPLKGKHKASTHGARVQMNGSTWKDTTSFLKYGSLGSSRKFYIPHHPHGLKWKRAGNTYQCWTGISKTPVAALESFGDEMAPKLKVFENLGSTDSSVPQLDHEGISLSFLDYLFVTALLLVTEPEDWMTVARHPTSFENNSTDAILPPKSATLRTPASTRQWRKIMYGEPLYPTLKTPAVDKSTTDLGEILNQSTSVRQWRKIVYGEPLYPSLRPRSADSLDLPRRPRTAWDNASISSESAYPATPSSAPSTGFYDTLSFDESDPPVDVRPINTDRQYIASPQSLSPTATSPIPPSDFIPFSSPTSSSPRTTTRRELPHPPSAYHPPPAMQPWLHRSRSSPRLSPGSSTTERRQWGSEDRSSSGTTALLDDGDPVQGRYVAASPSASLRRRQLPTIPPPQHPPQTPPLVVRRVSQRMLPPTPGSTPQSLPLVGGHRQVQSYSQTAPTLPPLRVPRPSTATDQPSGERGERGRAPRHEKDPRELINLMRNISRLHHQQVLENEEDGQPGTEETLYEAPPPAYNAIDFSTPPQARSPPGANDCLQ</sequence>
<reference evidence="3" key="2">
    <citation type="submission" date="2015-01" db="EMBL/GenBank/DDBJ databases">
        <title>Evolutionary Origins and Diversification of the Mycorrhizal Mutualists.</title>
        <authorList>
            <consortium name="DOE Joint Genome Institute"/>
            <consortium name="Mycorrhizal Genomics Consortium"/>
            <person name="Kohler A."/>
            <person name="Kuo A."/>
            <person name="Nagy L.G."/>
            <person name="Floudas D."/>
            <person name="Copeland A."/>
            <person name="Barry K.W."/>
            <person name="Cichocki N."/>
            <person name="Veneault-Fourrey C."/>
            <person name="LaButti K."/>
            <person name="Lindquist E.A."/>
            <person name="Lipzen A."/>
            <person name="Lundell T."/>
            <person name="Morin E."/>
            <person name="Murat C."/>
            <person name="Riley R."/>
            <person name="Ohm R."/>
            <person name="Sun H."/>
            <person name="Tunlid A."/>
            <person name="Henrissat B."/>
            <person name="Grigoriev I.V."/>
            <person name="Hibbett D.S."/>
            <person name="Martin F."/>
        </authorList>
    </citation>
    <scope>NUCLEOTIDE SEQUENCE [LARGE SCALE GENOMIC DNA]</scope>
    <source>
        <strain evidence="3">Foug A</strain>
    </source>
</reference>
<reference evidence="2 3" key="1">
    <citation type="submission" date="2014-04" db="EMBL/GenBank/DDBJ databases">
        <authorList>
            <consortium name="DOE Joint Genome Institute"/>
            <person name="Kuo A."/>
            <person name="Kohler A."/>
            <person name="Nagy L.G."/>
            <person name="Floudas D."/>
            <person name="Copeland A."/>
            <person name="Barry K.W."/>
            <person name="Cichocki N."/>
            <person name="Veneault-Fourrey C."/>
            <person name="LaButti K."/>
            <person name="Lindquist E.A."/>
            <person name="Lipzen A."/>
            <person name="Lundell T."/>
            <person name="Morin E."/>
            <person name="Murat C."/>
            <person name="Sun H."/>
            <person name="Tunlid A."/>
            <person name="Henrissat B."/>
            <person name="Grigoriev I.V."/>
            <person name="Hibbett D.S."/>
            <person name="Martin F."/>
            <person name="Nordberg H.P."/>
            <person name="Cantor M.N."/>
            <person name="Hua S.X."/>
        </authorList>
    </citation>
    <scope>NUCLEOTIDE SEQUENCE [LARGE SCALE GENOMIC DNA]</scope>
    <source>
        <strain evidence="2 3">Foug A</strain>
    </source>
</reference>
<feature type="compositionally biased region" description="Pro residues" evidence="1">
    <location>
        <begin position="550"/>
        <end position="561"/>
    </location>
</feature>
<evidence type="ECO:0000256" key="1">
    <source>
        <dbReference type="SAM" id="MobiDB-lite"/>
    </source>
</evidence>
<keyword evidence="3" id="KW-1185">Reference proteome</keyword>
<feature type="compositionally biased region" description="Basic and acidic residues" evidence="1">
    <location>
        <begin position="505"/>
        <end position="516"/>
    </location>
</feature>
<evidence type="ECO:0000313" key="2">
    <source>
        <dbReference type="EMBL" id="KIM69324.1"/>
    </source>
</evidence>
<evidence type="ECO:0000313" key="3">
    <source>
        <dbReference type="Proteomes" id="UP000053989"/>
    </source>
</evidence>
<feature type="region of interest" description="Disordered" evidence="1">
    <location>
        <begin position="649"/>
        <end position="698"/>
    </location>
</feature>
<feature type="compositionally biased region" description="Pro residues" evidence="1">
    <location>
        <begin position="474"/>
        <end position="485"/>
    </location>
</feature>
<dbReference type="AlphaFoldDB" id="A0A0C3EM92"/>
<dbReference type="InParanoid" id="A0A0C3EM92"/>
<feature type="compositionally biased region" description="Low complexity" evidence="1">
    <location>
        <begin position="453"/>
        <end position="466"/>
    </location>
</feature>
<dbReference type="HOGENOM" id="CLU_027900_0_0_1"/>
<protein>
    <submittedName>
        <fullName evidence="2">Uncharacterized protein</fullName>
    </submittedName>
</protein>
<dbReference type="EMBL" id="KN822007">
    <property type="protein sequence ID" value="KIM69324.1"/>
    <property type="molecule type" value="Genomic_DNA"/>
</dbReference>
<dbReference type="OrthoDB" id="3270497at2759"/>
<feature type="compositionally biased region" description="Low complexity" evidence="1">
    <location>
        <begin position="392"/>
        <end position="406"/>
    </location>
</feature>
<gene>
    <name evidence="2" type="ORF">SCLCIDRAFT_103476</name>
</gene>
<proteinExistence type="predicted"/>
<organism evidence="2 3">
    <name type="scientific">Scleroderma citrinum Foug A</name>
    <dbReference type="NCBI Taxonomy" id="1036808"/>
    <lineage>
        <taxon>Eukaryota</taxon>
        <taxon>Fungi</taxon>
        <taxon>Dikarya</taxon>
        <taxon>Basidiomycota</taxon>
        <taxon>Agaricomycotina</taxon>
        <taxon>Agaricomycetes</taxon>
        <taxon>Agaricomycetidae</taxon>
        <taxon>Boletales</taxon>
        <taxon>Sclerodermatineae</taxon>
        <taxon>Sclerodermataceae</taxon>
        <taxon>Scleroderma</taxon>
    </lineage>
</organism>
<name>A0A0C3EM92_9AGAM</name>
<feature type="region of interest" description="Disordered" evidence="1">
    <location>
        <begin position="387"/>
        <end position="637"/>
    </location>
</feature>
<feature type="compositionally biased region" description="Polar residues" evidence="1">
    <location>
        <begin position="592"/>
        <end position="601"/>
    </location>
</feature>
<dbReference type="STRING" id="1036808.A0A0C3EM92"/>
<feature type="compositionally biased region" description="Polar residues" evidence="1">
    <location>
        <begin position="429"/>
        <end position="444"/>
    </location>
</feature>
<feature type="compositionally biased region" description="Basic and acidic residues" evidence="1">
    <location>
        <begin position="619"/>
        <end position="637"/>
    </location>
</feature>
<dbReference type="Proteomes" id="UP000053989">
    <property type="component" value="Unassembled WGS sequence"/>
</dbReference>
<accession>A0A0C3EM92</accession>